<dbReference type="SUPFAM" id="SSF55931">
    <property type="entry name" value="Glutamine synthetase/guanido kinase"/>
    <property type="match status" value="1"/>
</dbReference>
<evidence type="ECO:0000256" key="5">
    <source>
        <dbReference type="PROSITE-ProRule" id="PRU00843"/>
    </source>
</evidence>
<evidence type="ECO:0000259" key="7">
    <source>
        <dbReference type="PROSITE" id="PS51510"/>
    </source>
</evidence>
<dbReference type="GO" id="GO:0004111">
    <property type="term" value="F:creatine kinase activity"/>
    <property type="evidence" value="ECO:0007669"/>
    <property type="project" value="InterPro"/>
</dbReference>
<feature type="binding site" evidence="5">
    <location>
        <begin position="192"/>
        <end position="197"/>
    </location>
    <ligand>
        <name>ATP</name>
        <dbReference type="ChEBI" id="CHEBI:30616"/>
    </ligand>
</feature>
<evidence type="ECO:0000313" key="8">
    <source>
        <dbReference type="EMBL" id="KAA0190060.1"/>
    </source>
</evidence>
<dbReference type="GO" id="GO:0046314">
    <property type="term" value="P:phosphocreatine biosynthetic process"/>
    <property type="evidence" value="ECO:0007669"/>
    <property type="project" value="InterPro"/>
</dbReference>
<name>A0A8E0VJY2_9TREM</name>
<gene>
    <name evidence="8" type="ORF">FBUS_07387</name>
</gene>
<sequence>RFIVSTRVRVGRNLEDYLFPPIIGTADRLSLESKISLTLRSLSGEHAGTYYPLSNMTEEIRRQLVQDHFLFKNDDPVLRDAGGYRDWPVGRGIFHNKNKTFLVWVCEEDHMRIISMQQGGDLAAVYCRLIKGIQAIETKLKFAHSEKFGYLTCCPSNLGTTMRASVLLKIPKLSTHKEKMDEVCAKYRLQARGLHGEHTESPDGTYDISNKRRLGLTELTAAEEMAKGVAQLIEIEKSL</sequence>
<reference evidence="8" key="1">
    <citation type="submission" date="2019-05" db="EMBL/GenBank/DDBJ databases">
        <title>Annotation for the trematode Fasciolopsis buski.</title>
        <authorList>
            <person name="Choi Y.-J."/>
        </authorList>
    </citation>
    <scope>NUCLEOTIDE SEQUENCE</scope>
    <source>
        <strain evidence="8">HT</strain>
        <tissue evidence="8">Whole worm</tissue>
    </source>
</reference>
<feature type="binding site" evidence="5">
    <location>
        <begin position="163"/>
        <end position="167"/>
    </location>
    <ligand>
        <name>ATP</name>
        <dbReference type="ChEBI" id="CHEBI:30616"/>
    </ligand>
</feature>
<dbReference type="PROSITE" id="PS51510">
    <property type="entry name" value="PHOSPHAGEN_KINASE_C"/>
    <property type="match status" value="1"/>
</dbReference>
<evidence type="ECO:0000256" key="4">
    <source>
        <dbReference type="ARBA" id="ARBA00022840"/>
    </source>
</evidence>
<dbReference type="EMBL" id="LUCM01007393">
    <property type="protein sequence ID" value="KAA0190060.1"/>
    <property type="molecule type" value="Genomic_DNA"/>
</dbReference>
<dbReference type="PANTHER" id="PTHR11547">
    <property type="entry name" value="ARGININE OR CREATINE KINASE"/>
    <property type="match status" value="1"/>
</dbReference>
<accession>A0A8E0VJY2</accession>
<keyword evidence="3 5" id="KW-0418">Kinase</keyword>
<dbReference type="Gene3D" id="3.30.590.10">
    <property type="entry name" value="Glutamine synthetase/guanido kinase, catalytic domain"/>
    <property type="match status" value="1"/>
</dbReference>
<comment type="similarity">
    <text evidence="5 6">Belongs to the ATP:guanido phosphotransferase family.</text>
</comment>
<comment type="caution">
    <text evidence="8">The sequence shown here is derived from an EMBL/GenBank/DDBJ whole genome shotgun (WGS) entry which is preliminary data.</text>
</comment>
<dbReference type="InterPro" id="IPR022414">
    <property type="entry name" value="ATP-guanido_PTrfase_cat"/>
</dbReference>
<proteinExistence type="inferred from homology"/>
<feature type="binding site" evidence="5">
    <location>
        <position position="112"/>
    </location>
    <ligand>
        <name>ATP</name>
        <dbReference type="ChEBI" id="CHEBI:30616"/>
    </ligand>
</feature>
<dbReference type="InterPro" id="IPR000749">
    <property type="entry name" value="ATP-guanido_PTrfase"/>
</dbReference>
<feature type="domain" description="Phosphagen kinase C-terminal" evidence="7">
    <location>
        <begin position="2"/>
        <end position="239"/>
    </location>
</feature>
<feature type="binding site" evidence="5">
    <location>
        <position position="68"/>
    </location>
    <ligand>
        <name>ATP</name>
        <dbReference type="ChEBI" id="CHEBI:30616"/>
    </ligand>
</feature>
<dbReference type="FunFam" id="3.30.590.10:FF:000006">
    <property type="entry name" value="Arginine kinase 1"/>
    <property type="match status" value="1"/>
</dbReference>
<evidence type="ECO:0000313" key="9">
    <source>
        <dbReference type="Proteomes" id="UP000728185"/>
    </source>
</evidence>
<dbReference type="GO" id="GO:0005615">
    <property type="term" value="C:extracellular space"/>
    <property type="evidence" value="ECO:0007669"/>
    <property type="project" value="TreeGrafter"/>
</dbReference>
<dbReference type="Proteomes" id="UP000728185">
    <property type="component" value="Unassembled WGS sequence"/>
</dbReference>
<dbReference type="PANTHER" id="PTHR11547:SF38">
    <property type="entry name" value="ARGININE KINASE 1-RELATED"/>
    <property type="match status" value="1"/>
</dbReference>
<dbReference type="Pfam" id="PF00217">
    <property type="entry name" value="ATP-gua_Ptrans"/>
    <property type="match status" value="1"/>
</dbReference>
<feature type="binding site" evidence="5">
    <location>
        <begin position="5"/>
        <end position="9"/>
    </location>
    <ligand>
        <name>ATP</name>
        <dbReference type="ChEBI" id="CHEBI:30616"/>
    </ligand>
</feature>
<dbReference type="GO" id="GO:0005524">
    <property type="term" value="F:ATP binding"/>
    <property type="evidence" value="ECO:0007669"/>
    <property type="project" value="UniProtKB-UniRule"/>
</dbReference>
<dbReference type="InterPro" id="IPR014746">
    <property type="entry name" value="Gln_synth/guanido_kin_cat_dom"/>
</dbReference>
<protein>
    <submittedName>
        <fullName evidence="8">Glutamine synthetase/guanido kinase catalytic domain</fullName>
    </submittedName>
</protein>
<dbReference type="AlphaFoldDB" id="A0A8E0VJY2"/>
<dbReference type="OrthoDB" id="430219at2759"/>
<dbReference type="InterPro" id="IPR022415">
    <property type="entry name" value="ATP-guanido_PTrfase_AS"/>
</dbReference>
<evidence type="ECO:0000256" key="6">
    <source>
        <dbReference type="RuleBase" id="RU000505"/>
    </source>
</evidence>
<keyword evidence="9" id="KW-1185">Reference proteome</keyword>
<keyword evidence="4 5" id="KW-0067">ATP-binding</keyword>
<feature type="non-terminal residue" evidence="8">
    <location>
        <position position="1"/>
    </location>
</feature>
<evidence type="ECO:0000256" key="1">
    <source>
        <dbReference type="ARBA" id="ARBA00022679"/>
    </source>
</evidence>
<keyword evidence="1 5" id="KW-0808">Transferase</keyword>
<evidence type="ECO:0000256" key="2">
    <source>
        <dbReference type="ARBA" id="ARBA00022741"/>
    </source>
</evidence>
<evidence type="ECO:0000256" key="3">
    <source>
        <dbReference type="ARBA" id="ARBA00022777"/>
    </source>
</evidence>
<keyword evidence="2 5" id="KW-0547">Nucleotide-binding</keyword>
<dbReference type="PROSITE" id="PS00112">
    <property type="entry name" value="PHOSPHAGEN_KINASE"/>
    <property type="match status" value="1"/>
</dbReference>
<organism evidence="8 9">
    <name type="scientific">Fasciolopsis buskii</name>
    <dbReference type="NCBI Taxonomy" id="27845"/>
    <lineage>
        <taxon>Eukaryota</taxon>
        <taxon>Metazoa</taxon>
        <taxon>Spiralia</taxon>
        <taxon>Lophotrochozoa</taxon>
        <taxon>Platyhelminthes</taxon>
        <taxon>Trematoda</taxon>
        <taxon>Digenea</taxon>
        <taxon>Plagiorchiida</taxon>
        <taxon>Echinostomata</taxon>
        <taxon>Echinostomatoidea</taxon>
        <taxon>Fasciolidae</taxon>
        <taxon>Fasciolopsis</taxon>
    </lineage>
</organism>